<evidence type="ECO:0000256" key="1">
    <source>
        <dbReference type="SAM" id="Phobius"/>
    </source>
</evidence>
<organism evidence="2">
    <name type="scientific">hydrocarbon metagenome</name>
    <dbReference type="NCBI Taxonomy" id="938273"/>
    <lineage>
        <taxon>unclassified sequences</taxon>
        <taxon>metagenomes</taxon>
        <taxon>ecological metagenomes</taxon>
    </lineage>
</organism>
<keyword evidence="1" id="KW-0472">Membrane</keyword>
<evidence type="ECO:0000313" key="2">
    <source>
        <dbReference type="EMBL" id="KUG03099.1"/>
    </source>
</evidence>
<keyword evidence="1" id="KW-1133">Transmembrane helix</keyword>
<feature type="transmembrane region" description="Helical" evidence="1">
    <location>
        <begin position="26"/>
        <end position="43"/>
    </location>
</feature>
<protein>
    <submittedName>
        <fullName evidence="2">Uncharacterized protein</fullName>
    </submittedName>
</protein>
<sequence length="44" mass="4739">MVRVILGAVLLSIALFQPLVMSSIWVYLVGIAGIFMLIEGALGY</sequence>
<dbReference type="EMBL" id="LNQE01001894">
    <property type="protein sequence ID" value="KUG03099.1"/>
    <property type="molecule type" value="Genomic_DNA"/>
</dbReference>
<dbReference type="AlphaFoldDB" id="A0A0W8E3D8"/>
<proteinExistence type="predicted"/>
<name>A0A0W8E3D8_9ZZZZ</name>
<comment type="caution">
    <text evidence="2">The sequence shown here is derived from an EMBL/GenBank/DDBJ whole genome shotgun (WGS) entry which is preliminary data.</text>
</comment>
<accession>A0A0W8E3D8</accession>
<keyword evidence="1" id="KW-0812">Transmembrane</keyword>
<reference evidence="2" key="1">
    <citation type="journal article" date="2015" name="Proc. Natl. Acad. Sci. U.S.A.">
        <title>Networks of energetic and metabolic interactions define dynamics in microbial communities.</title>
        <authorList>
            <person name="Embree M."/>
            <person name="Liu J.K."/>
            <person name="Al-Bassam M.M."/>
            <person name="Zengler K."/>
        </authorList>
    </citation>
    <scope>NUCLEOTIDE SEQUENCE</scope>
</reference>
<gene>
    <name evidence="2" type="ORF">ASZ90_019515</name>
</gene>